<comment type="catalytic activity">
    <reaction evidence="1">
        <text>ATP + protein L-histidine = ADP + protein N-phospho-L-histidine.</text>
        <dbReference type="EC" id="2.7.13.3"/>
    </reaction>
</comment>
<evidence type="ECO:0000313" key="8">
    <source>
        <dbReference type="EMBL" id="SJZ63250.1"/>
    </source>
</evidence>
<evidence type="ECO:0000259" key="7">
    <source>
        <dbReference type="PROSITE" id="PS50113"/>
    </source>
</evidence>
<sequence length="387" mass="44291">MLDNTDELAFEVEFLSCVVDKKKDFEVVDADSHFCEFVGIHYSKIKQGKLSLLDILVPQDREDVMTKICKKDSPYVYFDLYLKDNSSKYNFVHATAKNNEDSSLCQITFADVGKSEKKSKQLREKAKTMNHLIDFVTGGVCLFKVNSDMHFEVLYANEACCKFFGTTKQTVSRDSYRISDLVHPDDKSRALTAIGGAMATKKPIDMELRITTHKDEYKWVKLNSDIQRYDKKDNCPIFHAMLTDITELKAAEKEAEEQKEMLLKVLKNVPGPMFSTPFDDPFRLTVASSDFLKLIGYSRTELFEEYDGDLTKLIVPREVEVARHAIESDMENDKKVLRATYSLRTKGGKQLIVLDRRKVVELDSGKKSLIGMISDITSKNLDMYFES</sequence>
<dbReference type="GO" id="GO:0004673">
    <property type="term" value="F:protein histidine kinase activity"/>
    <property type="evidence" value="ECO:0007669"/>
    <property type="project" value="UniProtKB-EC"/>
</dbReference>
<accession>A0A1T4M887</accession>
<dbReference type="Proteomes" id="UP000190657">
    <property type="component" value="Unassembled WGS sequence"/>
</dbReference>
<dbReference type="InterPro" id="IPR013655">
    <property type="entry name" value="PAS_fold_3"/>
</dbReference>
<keyword evidence="9" id="KW-1185">Reference proteome</keyword>
<dbReference type="OrthoDB" id="9804747at2"/>
<proteinExistence type="predicted"/>
<protein>
    <recommendedName>
        <fullName evidence="2">histidine kinase</fullName>
        <ecNumber evidence="2">2.7.13.3</ecNumber>
    </recommendedName>
</protein>
<dbReference type="InterPro" id="IPR000014">
    <property type="entry name" value="PAS"/>
</dbReference>
<dbReference type="AlphaFoldDB" id="A0A1T4M887"/>
<dbReference type="PROSITE" id="PS50113">
    <property type="entry name" value="PAC"/>
    <property type="match status" value="1"/>
</dbReference>
<evidence type="ECO:0000256" key="3">
    <source>
        <dbReference type="ARBA" id="ARBA00022553"/>
    </source>
</evidence>
<reference evidence="8 9" key="1">
    <citation type="submission" date="2017-02" db="EMBL/GenBank/DDBJ databases">
        <authorList>
            <person name="Peterson S.W."/>
        </authorList>
    </citation>
    <scope>NUCLEOTIDE SEQUENCE [LARGE SCALE GENOMIC DNA]</scope>
    <source>
        <strain evidence="8 9">ATCC 51222</strain>
    </source>
</reference>
<dbReference type="NCBIfam" id="TIGR00229">
    <property type="entry name" value="sensory_box"/>
    <property type="match status" value="2"/>
</dbReference>
<dbReference type="InterPro" id="IPR052162">
    <property type="entry name" value="Sensor_kinase/Photoreceptor"/>
</dbReference>
<feature type="domain" description="PAS" evidence="6">
    <location>
        <begin position="258"/>
        <end position="333"/>
    </location>
</feature>
<dbReference type="Pfam" id="PF08447">
    <property type="entry name" value="PAS_3"/>
    <property type="match status" value="2"/>
</dbReference>
<name>A0A1T4M887_9FIRM</name>
<dbReference type="CDD" id="cd00130">
    <property type="entry name" value="PAS"/>
    <property type="match status" value="1"/>
</dbReference>
<evidence type="ECO:0000313" key="9">
    <source>
        <dbReference type="Proteomes" id="UP000190657"/>
    </source>
</evidence>
<keyword evidence="4" id="KW-0808">Transferase</keyword>
<dbReference type="InterPro" id="IPR000700">
    <property type="entry name" value="PAS-assoc_C"/>
</dbReference>
<evidence type="ECO:0000256" key="1">
    <source>
        <dbReference type="ARBA" id="ARBA00000085"/>
    </source>
</evidence>
<evidence type="ECO:0000256" key="2">
    <source>
        <dbReference type="ARBA" id="ARBA00012438"/>
    </source>
</evidence>
<dbReference type="EC" id="2.7.13.3" evidence="2"/>
<dbReference type="Gene3D" id="3.30.450.20">
    <property type="entry name" value="PAS domain"/>
    <property type="match status" value="2"/>
</dbReference>
<keyword evidence="3" id="KW-0597">Phosphoprotein</keyword>
<dbReference type="PANTHER" id="PTHR43304">
    <property type="entry name" value="PHYTOCHROME-LIKE PROTEIN CPH1"/>
    <property type="match status" value="1"/>
</dbReference>
<keyword evidence="5" id="KW-0418">Kinase</keyword>
<dbReference type="EMBL" id="FUWW01000011">
    <property type="protein sequence ID" value="SJZ63250.1"/>
    <property type="molecule type" value="Genomic_DNA"/>
</dbReference>
<dbReference type="SMART" id="SM00091">
    <property type="entry name" value="PAS"/>
    <property type="match status" value="3"/>
</dbReference>
<evidence type="ECO:0000259" key="6">
    <source>
        <dbReference type="PROSITE" id="PS50112"/>
    </source>
</evidence>
<dbReference type="SUPFAM" id="SSF55785">
    <property type="entry name" value="PYP-like sensor domain (PAS domain)"/>
    <property type="match status" value="2"/>
</dbReference>
<feature type="domain" description="PAS" evidence="6">
    <location>
        <begin position="125"/>
        <end position="201"/>
    </location>
</feature>
<dbReference type="InterPro" id="IPR035965">
    <property type="entry name" value="PAS-like_dom_sf"/>
</dbReference>
<dbReference type="STRING" id="290054.SAMN02745114_01183"/>
<gene>
    <name evidence="8" type="ORF">SAMN02745114_01183</name>
</gene>
<evidence type="ECO:0000256" key="5">
    <source>
        <dbReference type="ARBA" id="ARBA00022777"/>
    </source>
</evidence>
<feature type="domain" description="PAC" evidence="7">
    <location>
        <begin position="204"/>
        <end position="257"/>
    </location>
</feature>
<evidence type="ECO:0000256" key="4">
    <source>
        <dbReference type="ARBA" id="ARBA00022679"/>
    </source>
</evidence>
<dbReference type="PROSITE" id="PS50112">
    <property type="entry name" value="PAS"/>
    <property type="match status" value="2"/>
</dbReference>
<organism evidence="8 9">
    <name type="scientific">Eubacterium coprostanoligenes</name>
    <dbReference type="NCBI Taxonomy" id="290054"/>
    <lineage>
        <taxon>Bacteria</taxon>
        <taxon>Bacillati</taxon>
        <taxon>Bacillota</taxon>
        <taxon>Clostridia</taxon>
        <taxon>Eubacteriales</taxon>
        <taxon>Eubacteriaceae</taxon>
        <taxon>Eubacterium</taxon>
    </lineage>
</organism>
<dbReference type="RefSeq" id="WP_159443413.1">
    <property type="nucleotide sequence ID" value="NZ_FUWW01000011.1"/>
</dbReference>
<dbReference type="PANTHER" id="PTHR43304:SF1">
    <property type="entry name" value="PAC DOMAIN-CONTAINING PROTEIN"/>
    <property type="match status" value="1"/>
</dbReference>